<dbReference type="PANTHER" id="PTHR13421">
    <property type="entry name" value="SNRNA-ACTIVATING PROTEIN COMPLEX SUBUNIT 3"/>
    <property type="match status" value="1"/>
</dbReference>
<evidence type="ECO:0000256" key="4">
    <source>
        <dbReference type="ARBA" id="ARBA00023125"/>
    </source>
</evidence>
<dbReference type="Pfam" id="PF12251">
    <property type="entry name" value="SNAPC3"/>
    <property type="match status" value="1"/>
</dbReference>
<evidence type="ECO:0000256" key="1">
    <source>
        <dbReference type="ARBA" id="ARBA00004123"/>
    </source>
</evidence>
<dbReference type="GO" id="GO:0042795">
    <property type="term" value="P:snRNA transcription by RNA polymerase II"/>
    <property type="evidence" value="ECO:0007669"/>
    <property type="project" value="TreeGrafter"/>
</dbReference>
<gene>
    <name evidence="7" type="primary">AlNc14C3G383</name>
    <name evidence="7" type="ORF">ALNC14_004180</name>
</gene>
<protein>
    <submittedName>
        <fullName evidence="7">snRNAactivating protein complex subunit 3 putative</fullName>
    </submittedName>
</protein>
<dbReference type="GO" id="GO:0005634">
    <property type="term" value="C:nucleus"/>
    <property type="evidence" value="ECO:0007669"/>
    <property type="project" value="UniProtKB-SubCell"/>
</dbReference>
<accession>F0VZQ4</accession>
<reference evidence="7" key="1">
    <citation type="journal article" date="2011" name="PLoS Biol.">
        <title>Gene gain and loss during evolution of obligate parasitism in the white rust pathogen of Arabidopsis thaliana.</title>
        <authorList>
            <person name="Kemen E."/>
            <person name="Gardiner A."/>
            <person name="Schultz-Larsen T."/>
            <person name="Kemen A.C."/>
            <person name="Balmuth A.L."/>
            <person name="Robert-Seilaniantz A."/>
            <person name="Bailey K."/>
            <person name="Holub E."/>
            <person name="Studholme D.J."/>
            <person name="Maclean D."/>
            <person name="Jones J.D."/>
        </authorList>
    </citation>
    <scope>NUCLEOTIDE SEQUENCE</scope>
</reference>
<evidence type="ECO:0000256" key="3">
    <source>
        <dbReference type="ARBA" id="ARBA00023015"/>
    </source>
</evidence>
<sequence length="461" mass="53507">MFPSTEFGHPNDISLSEACNSQNTEIDIATDDIQLPPLECAVDESIHNAMHQWNEYKSAQMEDSLSYMERIKLYRSIARCVFYKDMNPSSEDEEKPKASPSRLTVDCENPIEGVKTSDVQIKMRKKSFRRNVRKMERYQRIFGSLTDIRRLRAERCPSSRLQAFLQAYPPKYRVLQQKRSSANTATAETFFFARPDEPIKLGSAEHTSQATPVATYARRLHANRMSEIRQENRTENGEMIVWMDVLHPSKEPNKTQSFLVLGSQKLTSLIDQISCSMDQRFTKHKITSKMLYFGGSFYVDCRSHSTTNHVDYSLPIRKWIASRTSRKNRFGPPDGEVDNAPRSMEQTRFDELSLHQNLEGVFIHQGECEHFVLLRNVRMLHEYDTNASASFPMRLRNHLPKPLRNCLICKQFAAKFVCYEDRLATSEPMFFCDRCYKSAHCDPDTGDLLYNDFESFPFIQE</sequence>
<dbReference type="PANTHER" id="PTHR13421:SF16">
    <property type="entry name" value="SNRNA-ACTIVATING PROTEIN COMPLEX SUBUNIT 3"/>
    <property type="match status" value="1"/>
</dbReference>
<dbReference type="GO" id="GO:0019185">
    <property type="term" value="C:snRNA-activating protein complex"/>
    <property type="evidence" value="ECO:0007669"/>
    <property type="project" value="TreeGrafter"/>
</dbReference>
<dbReference type="GO" id="GO:0000978">
    <property type="term" value="F:RNA polymerase II cis-regulatory region sequence-specific DNA binding"/>
    <property type="evidence" value="ECO:0007669"/>
    <property type="project" value="TreeGrafter"/>
</dbReference>
<dbReference type="EMBL" id="FR824048">
    <property type="protein sequence ID" value="CCA14275.1"/>
    <property type="molecule type" value="Genomic_DNA"/>
</dbReference>
<reference evidence="7" key="2">
    <citation type="submission" date="2011-02" db="EMBL/GenBank/DDBJ databases">
        <authorList>
            <person name="MacLean D."/>
        </authorList>
    </citation>
    <scope>NUCLEOTIDE SEQUENCE</scope>
</reference>
<evidence type="ECO:0000256" key="5">
    <source>
        <dbReference type="ARBA" id="ARBA00023163"/>
    </source>
</evidence>
<evidence type="ECO:0000313" key="7">
    <source>
        <dbReference type="EMBL" id="CCA14275.1"/>
    </source>
</evidence>
<keyword evidence="6" id="KW-0539">Nucleus</keyword>
<dbReference type="GO" id="GO:0001046">
    <property type="term" value="F:core promoter sequence-specific DNA binding"/>
    <property type="evidence" value="ECO:0007669"/>
    <property type="project" value="TreeGrafter"/>
</dbReference>
<dbReference type="HOGENOM" id="CLU_027393_0_0_1"/>
<keyword evidence="5" id="KW-0804">Transcription</keyword>
<evidence type="ECO:0000256" key="2">
    <source>
        <dbReference type="ARBA" id="ARBA00010410"/>
    </source>
</evidence>
<comment type="similarity">
    <text evidence="2">Belongs to the SNAPC3/SRD2 family.</text>
</comment>
<proteinExistence type="inferred from homology"/>
<organism evidence="7">
    <name type="scientific">Albugo laibachii Nc14</name>
    <dbReference type="NCBI Taxonomy" id="890382"/>
    <lineage>
        <taxon>Eukaryota</taxon>
        <taxon>Sar</taxon>
        <taxon>Stramenopiles</taxon>
        <taxon>Oomycota</taxon>
        <taxon>Peronosporomycetes</taxon>
        <taxon>Albuginales</taxon>
        <taxon>Albuginaceae</taxon>
        <taxon>Albugo</taxon>
    </lineage>
</organism>
<keyword evidence="3" id="KW-0805">Transcription regulation</keyword>
<dbReference type="AlphaFoldDB" id="F0VZQ4"/>
<evidence type="ECO:0000256" key="6">
    <source>
        <dbReference type="ARBA" id="ARBA00023242"/>
    </source>
</evidence>
<dbReference type="GO" id="GO:0003681">
    <property type="term" value="F:bent DNA binding"/>
    <property type="evidence" value="ECO:0007669"/>
    <property type="project" value="TreeGrafter"/>
</dbReference>
<comment type="subcellular location">
    <subcellularLocation>
        <location evidence="1">Nucleus</location>
    </subcellularLocation>
</comment>
<keyword evidence="4" id="KW-0238">DNA-binding</keyword>
<name>F0VZQ4_9STRA</name>
<dbReference type="GO" id="GO:0042796">
    <property type="term" value="P:snRNA transcription by RNA polymerase III"/>
    <property type="evidence" value="ECO:0007669"/>
    <property type="project" value="TreeGrafter"/>
</dbReference>
<dbReference type="InterPro" id="IPR022042">
    <property type="entry name" value="snRNA-activating_su3"/>
</dbReference>
<dbReference type="GO" id="GO:0001006">
    <property type="term" value="F:RNA polymerase III type 3 promoter sequence-specific DNA binding"/>
    <property type="evidence" value="ECO:0007669"/>
    <property type="project" value="TreeGrafter"/>
</dbReference>